<feature type="signal peptide" evidence="1">
    <location>
        <begin position="1"/>
        <end position="19"/>
    </location>
</feature>
<evidence type="ECO:0000313" key="3">
    <source>
        <dbReference type="Proteomes" id="UP000294829"/>
    </source>
</evidence>
<protein>
    <submittedName>
        <fullName evidence="2">Transglutaminase</fullName>
    </submittedName>
</protein>
<evidence type="ECO:0000313" key="2">
    <source>
        <dbReference type="EMBL" id="TDK65715.1"/>
    </source>
</evidence>
<dbReference type="InterPro" id="IPR010319">
    <property type="entry name" value="Transglutaminase-like_Cys_pept"/>
</dbReference>
<dbReference type="EMBL" id="SMYL01000005">
    <property type="protein sequence ID" value="TDK65715.1"/>
    <property type="molecule type" value="Genomic_DNA"/>
</dbReference>
<dbReference type="Proteomes" id="UP000294829">
    <property type="component" value="Unassembled WGS sequence"/>
</dbReference>
<keyword evidence="1" id="KW-0732">Signal</keyword>
<sequence length="215" mass="24435">MTIVALSLWCLQSSQWAFALDMNLVQQTFKRMGGKPQALAEWQNLLQEAKDLPINEKLKRVNTFFNHHITFAEDIDVWGQDDYWATPMESLSKGRGDCEDYVIAKYFVLRELNVPEKQLRLIYVKAHIGRVDSQVEQAHMILAYYPTPDEEPLILDNLITDIRPASRRPDLRPIFSFNSEGVFVGVTGSASVGPGGVGRLSRWADLLQRAHAEGF</sequence>
<dbReference type="PANTHER" id="PTHR39327">
    <property type="match status" value="1"/>
</dbReference>
<comment type="caution">
    <text evidence="2">The sequence shown here is derived from an EMBL/GenBank/DDBJ whole genome shotgun (WGS) entry which is preliminary data.</text>
</comment>
<reference evidence="2 3" key="1">
    <citation type="submission" date="2019-03" db="EMBL/GenBank/DDBJ databases">
        <title>Sapientia aquatica gen. nov., sp. nov., isolated from a crater lake.</title>
        <authorList>
            <person name="Felfoldi T."/>
            <person name="Szabo A."/>
            <person name="Toth E."/>
            <person name="Schumann P."/>
            <person name="Keki Z."/>
            <person name="Marialigeti K."/>
            <person name="Mathe I."/>
        </authorList>
    </citation>
    <scope>NUCLEOTIDE SEQUENCE [LARGE SCALE GENOMIC DNA]</scope>
    <source>
        <strain evidence="2 3">SA-152</strain>
    </source>
</reference>
<keyword evidence="3" id="KW-1185">Reference proteome</keyword>
<dbReference type="OrthoDB" id="5401788at2"/>
<gene>
    <name evidence="2" type="ORF">E2I14_11025</name>
</gene>
<feature type="chain" id="PRO_5020492097" evidence="1">
    <location>
        <begin position="20"/>
        <end position="215"/>
    </location>
</feature>
<dbReference type="Gene3D" id="3.10.620.30">
    <property type="match status" value="1"/>
</dbReference>
<dbReference type="AlphaFoldDB" id="A0A4R5W122"/>
<proteinExistence type="predicted"/>
<name>A0A4R5W122_9BURK</name>
<dbReference type="InterPro" id="IPR038765">
    <property type="entry name" value="Papain-like_cys_pep_sf"/>
</dbReference>
<dbReference type="PANTHER" id="PTHR39327:SF1">
    <property type="entry name" value="BLR5470 PROTEIN"/>
    <property type="match status" value="1"/>
</dbReference>
<dbReference type="Pfam" id="PF06035">
    <property type="entry name" value="Peptidase_C93"/>
    <property type="match status" value="1"/>
</dbReference>
<evidence type="ECO:0000256" key="1">
    <source>
        <dbReference type="SAM" id="SignalP"/>
    </source>
</evidence>
<accession>A0A4R5W122</accession>
<dbReference type="SUPFAM" id="SSF54001">
    <property type="entry name" value="Cysteine proteinases"/>
    <property type="match status" value="1"/>
</dbReference>
<organism evidence="2 3">
    <name type="scientific">Sapientia aquatica</name>
    <dbReference type="NCBI Taxonomy" id="1549640"/>
    <lineage>
        <taxon>Bacteria</taxon>
        <taxon>Pseudomonadati</taxon>
        <taxon>Pseudomonadota</taxon>
        <taxon>Betaproteobacteria</taxon>
        <taxon>Burkholderiales</taxon>
        <taxon>Oxalobacteraceae</taxon>
        <taxon>Sapientia</taxon>
    </lineage>
</organism>